<dbReference type="RefSeq" id="WP_090164975.1">
    <property type="nucleotide sequence ID" value="NZ_FOFB01000001.1"/>
</dbReference>
<name>A0A1H8ZAQ5_9BACT</name>
<dbReference type="NCBIfam" id="TIGR00506">
    <property type="entry name" value="ribB"/>
    <property type="match status" value="1"/>
</dbReference>
<keyword evidence="18" id="KW-1185">Reference proteome</keyword>
<feature type="binding site" evidence="14">
    <location>
        <position position="47"/>
    </location>
    <ligand>
        <name>Mg(2+)</name>
        <dbReference type="ChEBI" id="CHEBI:18420"/>
        <label>1</label>
    </ligand>
</feature>
<feature type="binding site" evidence="14">
    <location>
        <begin position="160"/>
        <end position="164"/>
    </location>
    <ligand>
        <name>D-ribulose 5-phosphate</name>
        <dbReference type="ChEBI" id="CHEBI:58121"/>
    </ligand>
</feature>
<evidence type="ECO:0000256" key="9">
    <source>
        <dbReference type="ARBA" id="ARBA00022619"/>
    </source>
</evidence>
<keyword evidence="17" id="KW-0378">Hydrolase</keyword>
<comment type="similarity">
    <text evidence="14">Belongs to the DHBP synthase family.</text>
</comment>
<dbReference type="Pfam" id="PF00925">
    <property type="entry name" value="GTP_cyclohydro2"/>
    <property type="match status" value="1"/>
</dbReference>
<dbReference type="InterPro" id="IPR017945">
    <property type="entry name" value="DHBP_synth_RibB-like_a/b_dom"/>
</dbReference>
<dbReference type="InterPro" id="IPR032677">
    <property type="entry name" value="GTP_cyclohydro_II"/>
</dbReference>
<sequence>MSGNHPTATKSTPPASDRNVDLNTIEEAVADIRAGKVVIVVDDEDRENEGDFVCAAERITPEMINFMATHGRGLICTPIDEDKADRLGLTKMVETNTDVHETAFTVTIDLIGHGCTTGISAYDRATCIRRMTEHSAKPTDFTRPGHVFPLRAVKGGVLRRTGHTEAAVDLARMANLFPAGVIVEILKPDGEMARLPYLLNFAREHDLKIISIEDLVAYRLQMERLVECEFTMDLETRYGPFKLYAYRQTTNNDVHLALTHGEWLADEPVLTRVHSSTSSRDLLHSLLSGYSTGLHGPLEKIAEAGKGVLLFMRPHQDGSEVIAGLRLLKSRMENGEKASIRQPASMDQRDFGIGAQILRDLKVSKLRILSNNPKNRVGLEGYGLEVVEFVGM</sequence>
<dbReference type="InterPro" id="IPR036144">
    <property type="entry name" value="RibA-like_sf"/>
</dbReference>
<feature type="compositionally biased region" description="Polar residues" evidence="15">
    <location>
        <begin position="1"/>
        <end position="14"/>
    </location>
</feature>
<dbReference type="SUPFAM" id="SSF142695">
    <property type="entry name" value="RibA-like"/>
    <property type="match status" value="1"/>
</dbReference>
<comment type="pathway">
    <text evidence="4 14">Cofactor biosynthesis; riboflavin biosynthesis; 2-hydroxy-3-oxobutyl phosphate from D-ribulose 5-phosphate: step 1/1.</text>
</comment>
<proteinExistence type="inferred from homology"/>
<feature type="region of interest" description="Disordered" evidence="15">
    <location>
        <begin position="1"/>
        <end position="20"/>
    </location>
</feature>
<protein>
    <recommendedName>
        <fullName evidence="8 14">3,4-dihydroxy-2-butanone 4-phosphate synthase</fullName>
        <shortName evidence="14">DHBP synthase</shortName>
        <ecNumber evidence="7 14">4.1.99.12</ecNumber>
    </recommendedName>
</protein>
<feature type="binding site" evidence="14">
    <location>
        <position position="47"/>
    </location>
    <ligand>
        <name>Mg(2+)</name>
        <dbReference type="ChEBI" id="CHEBI:18420"/>
        <label>2</label>
    </ligand>
</feature>
<dbReference type="SUPFAM" id="SSF55821">
    <property type="entry name" value="YrdC/RibB"/>
    <property type="match status" value="1"/>
</dbReference>
<evidence type="ECO:0000256" key="10">
    <source>
        <dbReference type="ARBA" id="ARBA00022723"/>
    </source>
</evidence>
<dbReference type="FunCoup" id="A0A1H8ZAQ5">
    <property type="interactions" value="319"/>
</dbReference>
<dbReference type="EMBL" id="FOFB01000001">
    <property type="protein sequence ID" value="SEP61504.1"/>
    <property type="molecule type" value="Genomic_DNA"/>
</dbReference>
<feature type="domain" description="GTP cyclohydrolase II" evidence="16">
    <location>
        <begin position="231"/>
        <end position="390"/>
    </location>
</feature>
<evidence type="ECO:0000256" key="2">
    <source>
        <dbReference type="ARBA" id="ARBA00001936"/>
    </source>
</evidence>
<dbReference type="GO" id="GO:0008686">
    <property type="term" value="F:3,4-dihydroxy-2-butanone-4-phosphate synthase activity"/>
    <property type="evidence" value="ECO:0007669"/>
    <property type="project" value="UniProtKB-UniRule"/>
</dbReference>
<dbReference type="HAMAP" id="MF_00180">
    <property type="entry name" value="RibB"/>
    <property type="match status" value="1"/>
</dbReference>
<dbReference type="PANTHER" id="PTHR21327:SF18">
    <property type="entry name" value="3,4-DIHYDROXY-2-BUTANONE 4-PHOSPHATE SYNTHASE"/>
    <property type="match status" value="1"/>
</dbReference>
<reference evidence="18" key="1">
    <citation type="submission" date="2016-10" db="EMBL/GenBank/DDBJ databases">
        <authorList>
            <person name="Varghese N."/>
            <person name="Submissions S."/>
        </authorList>
    </citation>
    <scope>NUCLEOTIDE SEQUENCE [LARGE SCALE GENOMIC DNA]</scope>
    <source>
        <strain evidence="18">DSM 24740</strain>
    </source>
</reference>
<evidence type="ECO:0000256" key="13">
    <source>
        <dbReference type="ARBA" id="ARBA00023239"/>
    </source>
</evidence>
<comment type="catalytic activity">
    <reaction evidence="1 14">
        <text>D-ribulose 5-phosphate = (2S)-2-hydroxy-3-oxobutyl phosphate + formate + H(+)</text>
        <dbReference type="Rhea" id="RHEA:18457"/>
        <dbReference type="ChEBI" id="CHEBI:15378"/>
        <dbReference type="ChEBI" id="CHEBI:15740"/>
        <dbReference type="ChEBI" id="CHEBI:58121"/>
        <dbReference type="ChEBI" id="CHEBI:58830"/>
        <dbReference type="EC" id="4.1.99.12"/>
    </reaction>
</comment>
<dbReference type="OrthoDB" id="9793111at2"/>
<evidence type="ECO:0000256" key="15">
    <source>
        <dbReference type="SAM" id="MobiDB-lite"/>
    </source>
</evidence>
<evidence type="ECO:0000256" key="3">
    <source>
        <dbReference type="ARBA" id="ARBA00002284"/>
    </source>
</evidence>
<dbReference type="Gene3D" id="3.40.50.10990">
    <property type="entry name" value="GTP cyclohydrolase II"/>
    <property type="match status" value="1"/>
</dbReference>
<evidence type="ECO:0000256" key="12">
    <source>
        <dbReference type="ARBA" id="ARBA00023211"/>
    </source>
</evidence>
<dbReference type="STRING" id="478744.SAMN05444359_101247"/>
<comment type="cofactor">
    <cofactor evidence="2">
        <name>Mn(2+)</name>
        <dbReference type="ChEBI" id="CHEBI:29035"/>
    </cofactor>
</comment>
<dbReference type="GO" id="GO:0009231">
    <property type="term" value="P:riboflavin biosynthetic process"/>
    <property type="evidence" value="ECO:0007669"/>
    <property type="project" value="UniProtKB-UniRule"/>
</dbReference>
<dbReference type="Gene3D" id="3.90.870.10">
    <property type="entry name" value="DHBP synthase"/>
    <property type="match status" value="1"/>
</dbReference>
<dbReference type="InterPro" id="IPR000422">
    <property type="entry name" value="DHBP_synthase_RibB"/>
</dbReference>
<evidence type="ECO:0000256" key="8">
    <source>
        <dbReference type="ARBA" id="ARBA00018836"/>
    </source>
</evidence>
<dbReference type="Proteomes" id="UP000199021">
    <property type="component" value="Unassembled WGS sequence"/>
</dbReference>
<feature type="binding site" evidence="14">
    <location>
        <begin position="46"/>
        <end position="47"/>
    </location>
    <ligand>
        <name>D-ribulose 5-phosphate</name>
        <dbReference type="ChEBI" id="CHEBI:58121"/>
    </ligand>
</feature>
<keyword evidence="10 14" id="KW-0479">Metal-binding</keyword>
<comment type="function">
    <text evidence="3 14">Catalyzes the conversion of D-ribulose 5-phosphate to formate and 3,4-dihydroxy-2-butanone 4-phosphate.</text>
</comment>
<feature type="binding site" evidence="14">
    <location>
        <position position="163"/>
    </location>
    <ligand>
        <name>Mg(2+)</name>
        <dbReference type="ChEBI" id="CHEBI:18420"/>
        <label>2</label>
    </ligand>
</feature>
<comment type="similarity">
    <text evidence="5">In the N-terminal section; belongs to the DHBP synthase family.</text>
</comment>
<dbReference type="Pfam" id="PF00926">
    <property type="entry name" value="DHBP_synthase"/>
    <property type="match status" value="1"/>
</dbReference>
<dbReference type="PIRSF" id="PIRSF001259">
    <property type="entry name" value="RibA"/>
    <property type="match status" value="1"/>
</dbReference>
<dbReference type="EC" id="4.1.99.12" evidence="7 14"/>
<dbReference type="FunFam" id="3.90.870.10:FF:000001">
    <property type="entry name" value="Riboflavin biosynthesis protein RibBA"/>
    <property type="match status" value="1"/>
</dbReference>
<evidence type="ECO:0000256" key="7">
    <source>
        <dbReference type="ARBA" id="ARBA00012153"/>
    </source>
</evidence>
<dbReference type="GO" id="GO:0030145">
    <property type="term" value="F:manganese ion binding"/>
    <property type="evidence" value="ECO:0007669"/>
    <property type="project" value="UniProtKB-UniRule"/>
</dbReference>
<evidence type="ECO:0000256" key="14">
    <source>
        <dbReference type="HAMAP-Rule" id="MF_00180"/>
    </source>
</evidence>
<evidence type="ECO:0000313" key="18">
    <source>
        <dbReference type="Proteomes" id="UP000199021"/>
    </source>
</evidence>
<evidence type="ECO:0000256" key="6">
    <source>
        <dbReference type="ARBA" id="ARBA00008976"/>
    </source>
</evidence>
<evidence type="ECO:0000259" key="16">
    <source>
        <dbReference type="Pfam" id="PF00925"/>
    </source>
</evidence>
<comment type="similarity">
    <text evidence="6">In the C-terminal section; belongs to the GTP cyclohydrolase II family.</text>
</comment>
<feature type="site" description="Essential for catalytic activity" evidence="14">
    <location>
        <position position="146"/>
    </location>
</feature>
<evidence type="ECO:0000256" key="4">
    <source>
        <dbReference type="ARBA" id="ARBA00004904"/>
    </source>
</evidence>
<evidence type="ECO:0000256" key="1">
    <source>
        <dbReference type="ARBA" id="ARBA00000141"/>
    </source>
</evidence>
<evidence type="ECO:0000256" key="5">
    <source>
        <dbReference type="ARBA" id="ARBA00005520"/>
    </source>
</evidence>
<dbReference type="GO" id="GO:0000287">
    <property type="term" value="F:magnesium ion binding"/>
    <property type="evidence" value="ECO:0007669"/>
    <property type="project" value="UniProtKB-UniRule"/>
</dbReference>
<comment type="cofactor">
    <cofactor evidence="14">
        <name>Mg(2+)</name>
        <dbReference type="ChEBI" id="CHEBI:18420"/>
    </cofactor>
    <cofactor evidence="14">
        <name>Mn(2+)</name>
        <dbReference type="ChEBI" id="CHEBI:29035"/>
    </cofactor>
    <text evidence="14">Binds 2 divalent metal cations per subunit. Magnesium or manganese.</text>
</comment>
<keyword evidence="13 14" id="KW-0456">Lyase</keyword>
<comment type="subunit">
    <text evidence="14">Homodimer.</text>
</comment>
<keyword evidence="12 14" id="KW-0464">Manganese</keyword>
<organism evidence="17 18">
    <name type="scientific">Neolewinella agarilytica</name>
    <dbReference type="NCBI Taxonomy" id="478744"/>
    <lineage>
        <taxon>Bacteria</taxon>
        <taxon>Pseudomonadati</taxon>
        <taxon>Bacteroidota</taxon>
        <taxon>Saprospiria</taxon>
        <taxon>Saprospirales</taxon>
        <taxon>Lewinellaceae</taxon>
        <taxon>Neolewinella</taxon>
    </lineage>
</organism>
<gene>
    <name evidence="14" type="primary">ribB</name>
    <name evidence="17" type="ORF">SAMN05444359_101247</name>
</gene>
<keyword evidence="9 14" id="KW-0686">Riboflavin biosynthesis</keyword>
<feature type="site" description="Essential for catalytic activity" evidence="14">
    <location>
        <position position="184"/>
    </location>
</feature>
<dbReference type="UniPathway" id="UPA00275">
    <property type="reaction ID" value="UER00399"/>
</dbReference>
<dbReference type="PANTHER" id="PTHR21327">
    <property type="entry name" value="GTP CYCLOHYDROLASE II-RELATED"/>
    <property type="match status" value="1"/>
</dbReference>
<evidence type="ECO:0000313" key="17">
    <source>
        <dbReference type="EMBL" id="SEP61504.1"/>
    </source>
</evidence>
<dbReference type="GO" id="GO:0005829">
    <property type="term" value="C:cytosol"/>
    <property type="evidence" value="ECO:0007669"/>
    <property type="project" value="TreeGrafter"/>
</dbReference>
<dbReference type="InParanoid" id="A0A1H8ZAQ5"/>
<feature type="binding site" evidence="14">
    <location>
        <position position="51"/>
    </location>
    <ligand>
        <name>D-ribulose 5-phosphate</name>
        <dbReference type="ChEBI" id="CHEBI:58121"/>
    </ligand>
</feature>
<evidence type="ECO:0000256" key="11">
    <source>
        <dbReference type="ARBA" id="ARBA00022842"/>
    </source>
</evidence>
<dbReference type="GO" id="GO:0003935">
    <property type="term" value="F:GTP cyclohydrolase II activity"/>
    <property type="evidence" value="ECO:0007669"/>
    <property type="project" value="TreeGrafter"/>
</dbReference>
<dbReference type="AlphaFoldDB" id="A0A1H8ZAQ5"/>
<accession>A0A1H8ZAQ5</accession>
<keyword evidence="11 14" id="KW-0460">Magnesium</keyword>